<keyword evidence="1" id="KW-0813">Transport</keyword>
<evidence type="ECO:0000256" key="3">
    <source>
        <dbReference type="ARBA" id="ARBA00022748"/>
    </source>
</evidence>
<dbReference type="InterPro" id="IPR003439">
    <property type="entry name" value="ABC_transporter-like_ATP-bd"/>
</dbReference>
<sequence>MSLEAVNLSCVRRDRVLFEQQSFTLNAGELTYLLGENGAGKTSLLRILIGFVEPAAGQVLYGGSAITHSDVRRKFNAELIYIGHKSAVDPHASAFENSRFWCAQHGVSVTQELIYSVLATLGLVGLEDIPCGQLSAGQNRRVALARLWFKATAKVWVLDEPFTALDVKGIELLERHIEAFLARGGSVILTSHQPLSHLTGWRPLELEYRL</sequence>
<protein>
    <submittedName>
        <fullName evidence="8">Cytochrome c biogenesis heme-transporting ATPase CcmA</fullName>
    </submittedName>
</protein>
<evidence type="ECO:0000313" key="9">
    <source>
        <dbReference type="Proteomes" id="UP001234343"/>
    </source>
</evidence>
<reference evidence="8 9" key="1">
    <citation type="submission" date="2023-06" db="EMBL/GenBank/DDBJ databases">
        <title>Alteromonas sp. ASW11-36 isolated from intertidal sand.</title>
        <authorList>
            <person name="Li Y."/>
        </authorList>
    </citation>
    <scope>NUCLEOTIDE SEQUENCE [LARGE SCALE GENOMIC DNA]</scope>
    <source>
        <strain evidence="8 9">ASW11-36</strain>
    </source>
</reference>
<dbReference type="SMART" id="SM00382">
    <property type="entry name" value="AAA"/>
    <property type="match status" value="1"/>
</dbReference>
<name>A0ABT7T0I1_9ALTE</name>
<dbReference type="NCBIfam" id="TIGR01189">
    <property type="entry name" value="ccmA"/>
    <property type="match status" value="1"/>
</dbReference>
<dbReference type="EMBL" id="JAUCBP010000012">
    <property type="protein sequence ID" value="MDM7861956.1"/>
    <property type="molecule type" value="Genomic_DNA"/>
</dbReference>
<keyword evidence="6" id="KW-0472">Membrane</keyword>
<evidence type="ECO:0000256" key="5">
    <source>
        <dbReference type="ARBA" id="ARBA00022967"/>
    </source>
</evidence>
<evidence type="ECO:0000256" key="4">
    <source>
        <dbReference type="ARBA" id="ARBA00022840"/>
    </source>
</evidence>
<dbReference type="InterPro" id="IPR003593">
    <property type="entry name" value="AAA+_ATPase"/>
</dbReference>
<dbReference type="InterPro" id="IPR027417">
    <property type="entry name" value="P-loop_NTPase"/>
</dbReference>
<dbReference type="Proteomes" id="UP001234343">
    <property type="component" value="Unassembled WGS sequence"/>
</dbReference>
<dbReference type="SUPFAM" id="SSF52540">
    <property type="entry name" value="P-loop containing nucleoside triphosphate hydrolases"/>
    <property type="match status" value="1"/>
</dbReference>
<proteinExistence type="predicted"/>
<keyword evidence="9" id="KW-1185">Reference proteome</keyword>
<feature type="domain" description="ABC transporter" evidence="7">
    <location>
        <begin position="3"/>
        <end position="208"/>
    </location>
</feature>
<dbReference type="Gene3D" id="3.40.50.300">
    <property type="entry name" value="P-loop containing nucleotide triphosphate hydrolases"/>
    <property type="match status" value="1"/>
</dbReference>
<keyword evidence="3" id="KW-0201">Cytochrome c-type biogenesis</keyword>
<accession>A0ABT7T0I1</accession>
<dbReference type="Pfam" id="PF00005">
    <property type="entry name" value="ABC_tran"/>
    <property type="match status" value="1"/>
</dbReference>
<comment type="caution">
    <text evidence="8">The sequence shown here is derived from an EMBL/GenBank/DDBJ whole genome shotgun (WGS) entry which is preliminary data.</text>
</comment>
<keyword evidence="4" id="KW-0067">ATP-binding</keyword>
<organism evidence="8 9">
    <name type="scientific">Alteromonas arenosi</name>
    <dbReference type="NCBI Taxonomy" id="3055817"/>
    <lineage>
        <taxon>Bacteria</taxon>
        <taxon>Pseudomonadati</taxon>
        <taxon>Pseudomonadota</taxon>
        <taxon>Gammaproteobacteria</taxon>
        <taxon>Alteromonadales</taxon>
        <taxon>Alteromonadaceae</taxon>
        <taxon>Alteromonas/Salinimonas group</taxon>
        <taxon>Alteromonas</taxon>
    </lineage>
</organism>
<dbReference type="RefSeq" id="WP_289366659.1">
    <property type="nucleotide sequence ID" value="NZ_JAUCBP010000012.1"/>
</dbReference>
<evidence type="ECO:0000256" key="1">
    <source>
        <dbReference type="ARBA" id="ARBA00022448"/>
    </source>
</evidence>
<dbReference type="InterPro" id="IPR005895">
    <property type="entry name" value="ABC_transptr_haem_export_CcmA"/>
</dbReference>
<evidence type="ECO:0000313" key="8">
    <source>
        <dbReference type="EMBL" id="MDM7861956.1"/>
    </source>
</evidence>
<keyword evidence="5" id="KW-1278">Translocase</keyword>
<keyword evidence="2" id="KW-0547">Nucleotide-binding</keyword>
<dbReference type="NCBIfam" id="NF010061">
    <property type="entry name" value="PRK13538.1"/>
    <property type="match status" value="1"/>
</dbReference>
<gene>
    <name evidence="8" type="primary">ccmA</name>
    <name evidence="8" type="ORF">QTP81_15235</name>
</gene>
<dbReference type="PANTHER" id="PTHR43499:SF1">
    <property type="entry name" value="ABC TRANSPORTER I FAMILY MEMBER 1"/>
    <property type="match status" value="1"/>
</dbReference>
<evidence type="ECO:0000256" key="6">
    <source>
        <dbReference type="ARBA" id="ARBA00023136"/>
    </source>
</evidence>
<dbReference type="PANTHER" id="PTHR43499">
    <property type="entry name" value="ABC TRANSPORTER I FAMILY MEMBER 1"/>
    <property type="match status" value="1"/>
</dbReference>
<dbReference type="PROSITE" id="PS50893">
    <property type="entry name" value="ABC_TRANSPORTER_2"/>
    <property type="match status" value="1"/>
</dbReference>
<evidence type="ECO:0000259" key="7">
    <source>
        <dbReference type="PROSITE" id="PS50893"/>
    </source>
</evidence>
<evidence type="ECO:0000256" key="2">
    <source>
        <dbReference type="ARBA" id="ARBA00022741"/>
    </source>
</evidence>